<dbReference type="RefSeq" id="WP_021297923.1">
    <property type="nucleotide sequence ID" value="NZ_AURB01000164.1"/>
</dbReference>
<organism evidence="1 2">
    <name type="scientific">Alicyclobacillus acidoterrestris (strain ATCC 49025 / DSM 3922 / CIP 106132 / NCIMB 13137 / GD3B)</name>
    <dbReference type="NCBI Taxonomy" id="1356854"/>
    <lineage>
        <taxon>Bacteria</taxon>
        <taxon>Bacillati</taxon>
        <taxon>Bacillota</taxon>
        <taxon>Bacilli</taxon>
        <taxon>Bacillales</taxon>
        <taxon>Alicyclobacillaceae</taxon>
        <taxon>Alicyclobacillus</taxon>
    </lineage>
</organism>
<accession>A0A9E6ZG68</accession>
<sequence>MYKLTTNTARLVEVAKAVQEIWYAYAEGWLPRLTGTAADDELYQQIDTRMPRGWTASIQPSGSVYATRPVFAKKKSLGVLVVEKRASGEERMFEIAL</sequence>
<reference evidence="2" key="1">
    <citation type="journal article" date="2022" name="G3 (Bethesda)">
        <title>Unveiling the complete genome sequence of Alicyclobacillus acidoterrestris DSM 3922T, a taint-producing strain.</title>
        <authorList>
            <person name="Leonardo I.C."/>
            <person name="Barreto Crespo M.T."/>
            <person name="Gaspar F.B."/>
        </authorList>
    </citation>
    <scope>NUCLEOTIDE SEQUENCE [LARGE SCALE GENOMIC DNA]</scope>
    <source>
        <strain evidence="2">DSM 3922</strain>
    </source>
</reference>
<gene>
    <name evidence="1" type="ORF">K1I37_04935</name>
</gene>
<keyword evidence="2" id="KW-1185">Reference proteome</keyword>
<proteinExistence type="predicted"/>
<dbReference type="Proteomes" id="UP000829401">
    <property type="component" value="Chromosome"/>
</dbReference>
<evidence type="ECO:0000313" key="1">
    <source>
        <dbReference type="EMBL" id="UNO49857.1"/>
    </source>
</evidence>
<evidence type="ECO:0000313" key="2">
    <source>
        <dbReference type="Proteomes" id="UP000829401"/>
    </source>
</evidence>
<dbReference type="EMBL" id="CP080467">
    <property type="protein sequence ID" value="UNO49857.1"/>
    <property type="molecule type" value="Genomic_DNA"/>
</dbReference>
<dbReference type="AlphaFoldDB" id="T0BRC8"/>
<dbReference type="OrthoDB" id="2376359at2"/>
<accession>T0BRC8</accession>
<dbReference type="KEGG" id="aaco:K1I37_04935"/>
<protein>
    <submittedName>
        <fullName evidence="1">Uncharacterized protein</fullName>
    </submittedName>
</protein>
<name>T0BRC8_ALIAG</name>